<dbReference type="eggNOG" id="COG0212">
    <property type="taxonomic scope" value="Bacteria"/>
</dbReference>
<evidence type="ECO:0000256" key="1">
    <source>
        <dbReference type="ARBA" id="ARBA00010638"/>
    </source>
</evidence>
<keyword evidence="5" id="KW-0460">Magnesium</keyword>
<evidence type="ECO:0000256" key="2">
    <source>
        <dbReference type="ARBA" id="ARBA00022741"/>
    </source>
</evidence>
<comment type="cofactor">
    <cofactor evidence="5">
        <name>Mg(2+)</name>
        <dbReference type="ChEBI" id="CHEBI:18420"/>
    </cofactor>
</comment>
<comment type="catalytic activity">
    <reaction evidence="5">
        <text>(6S)-5-formyl-5,6,7,8-tetrahydrofolate + ATP = (6R)-5,10-methenyltetrahydrofolate + ADP + phosphate</text>
        <dbReference type="Rhea" id="RHEA:10488"/>
        <dbReference type="ChEBI" id="CHEBI:30616"/>
        <dbReference type="ChEBI" id="CHEBI:43474"/>
        <dbReference type="ChEBI" id="CHEBI:57455"/>
        <dbReference type="ChEBI" id="CHEBI:57457"/>
        <dbReference type="ChEBI" id="CHEBI:456216"/>
        <dbReference type="EC" id="6.3.3.2"/>
    </reaction>
</comment>
<keyword evidence="7" id="KW-1185">Reference proteome</keyword>
<feature type="binding site" evidence="4">
    <location>
        <begin position="132"/>
        <end position="140"/>
    </location>
    <ligand>
        <name>ATP</name>
        <dbReference type="ChEBI" id="CHEBI:30616"/>
    </ligand>
</feature>
<organism evidence="6 7">
    <name type="scientific">Bacillus zhangzhouensis</name>
    <dbReference type="NCBI Taxonomy" id="1178540"/>
    <lineage>
        <taxon>Bacteria</taxon>
        <taxon>Bacillati</taxon>
        <taxon>Bacillota</taxon>
        <taxon>Bacilli</taxon>
        <taxon>Bacillales</taxon>
        <taxon>Bacillaceae</taxon>
        <taxon>Bacillus</taxon>
    </lineage>
</organism>
<comment type="caution">
    <text evidence="6">The sequence shown here is derived from an EMBL/GenBank/DDBJ whole genome shotgun (WGS) entry which is preliminary data.</text>
</comment>
<dbReference type="InterPro" id="IPR002698">
    <property type="entry name" value="FTHF_cligase"/>
</dbReference>
<feature type="binding site" evidence="4">
    <location>
        <position position="48"/>
    </location>
    <ligand>
        <name>substrate</name>
    </ligand>
</feature>
<dbReference type="GO" id="GO:0005524">
    <property type="term" value="F:ATP binding"/>
    <property type="evidence" value="ECO:0007669"/>
    <property type="project" value="UniProtKB-KW"/>
</dbReference>
<evidence type="ECO:0000256" key="5">
    <source>
        <dbReference type="RuleBase" id="RU361279"/>
    </source>
</evidence>
<dbReference type="InterPro" id="IPR024185">
    <property type="entry name" value="FTHF_cligase-like_sf"/>
</dbReference>
<name>A0A081LCX2_9BACI</name>
<dbReference type="GO" id="GO:0046872">
    <property type="term" value="F:metal ion binding"/>
    <property type="evidence" value="ECO:0007669"/>
    <property type="project" value="UniProtKB-KW"/>
</dbReference>
<protein>
    <recommendedName>
        <fullName evidence="5">5-formyltetrahydrofolate cyclo-ligase</fullName>
        <ecNumber evidence="5">6.3.3.2</ecNumber>
    </recommendedName>
</protein>
<evidence type="ECO:0000256" key="3">
    <source>
        <dbReference type="ARBA" id="ARBA00022840"/>
    </source>
</evidence>
<reference evidence="6 7" key="1">
    <citation type="submission" date="2012-09" db="EMBL/GenBank/DDBJ databases">
        <title>Genome Sequence of Bacillus sp. DW5-4.</title>
        <authorList>
            <person name="Lai Q."/>
            <person name="Liu Y."/>
            <person name="Shao Z."/>
        </authorList>
    </citation>
    <scope>NUCLEOTIDE SEQUENCE [LARGE SCALE GENOMIC DNA]</scope>
    <source>
        <strain evidence="6 7">DW5-4</strain>
    </source>
</reference>
<dbReference type="Gene3D" id="3.40.50.10420">
    <property type="entry name" value="NagB/RpiA/CoA transferase-like"/>
    <property type="match status" value="1"/>
</dbReference>
<dbReference type="OrthoDB" id="9801938at2"/>
<dbReference type="GO" id="GO:0035999">
    <property type="term" value="P:tetrahydrofolate interconversion"/>
    <property type="evidence" value="ECO:0007669"/>
    <property type="project" value="TreeGrafter"/>
</dbReference>
<accession>A0A081LCX2</accession>
<dbReference type="RefSeq" id="WP_034319581.1">
    <property type="nucleotide sequence ID" value="NZ_JOTP01000005.1"/>
</dbReference>
<dbReference type="EMBL" id="JOTP01000005">
    <property type="protein sequence ID" value="KEP27098.1"/>
    <property type="molecule type" value="Genomic_DNA"/>
</dbReference>
<keyword evidence="5" id="KW-0479">Metal-binding</keyword>
<comment type="similarity">
    <text evidence="1 5">Belongs to the 5-formyltetrahydrofolate cyclo-ligase family.</text>
</comment>
<dbReference type="Pfam" id="PF01812">
    <property type="entry name" value="5-FTHF_cyc-lig"/>
    <property type="match status" value="1"/>
</dbReference>
<keyword evidence="3 4" id="KW-0067">ATP-binding</keyword>
<dbReference type="GO" id="GO:0009396">
    <property type="term" value="P:folic acid-containing compound biosynthetic process"/>
    <property type="evidence" value="ECO:0007669"/>
    <property type="project" value="TreeGrafter"/>
</dbReference>
<dbReference type="InterPro" id="IPR037171">
    <property type="entry name" value="NagB/RpiA_transferase-like"/>
</dbReference>
<dbReference type="PANTHER" id="PTHR23407">
    <property type="entry name" value="ATPASE INHIBITOR/5-FORMYLTETRAHYDROFOLATE CYCLO-LIGASE"/>
    <property type="match status" value="1"/>
</dbReference>
<dbReference type="GO" id="GO:0030272">
    <property type="term" value="F:5-formyltetrahydrofolate cyclo-ligase activity"/>
    <property type="evidence" value="ECO:0007669"/>
    <property type="project" value="UniProtKB-EC"/>
</dbReference>
<evidence type="ECO:0000313" key="7">
    <source>
        <dbReference type="Proteomes" id="UP000028091"/>
    </source>
</evidence>
<dbReference type="EC" id="6.3.3.2" evidence="5"/>
<dbReference type="PIRSF" id="PIRSF006806">
    <property type="entry name" value="FTHF_cligase"/>
    <property type="match status" value="1"/>
</dbReference>
<dbReference type="PANTHER" id="PTHR23407:SF1">
    <property type="entry name" value="5-FORMYLTETRAHYDROFOLATE CYCLO-LIGASE"/>
    <property type="match status" value="1"/>
</dbReference>
<evidence type="ECO:0000256" key="4">
    <source>
        <dbReference type="PIRSR" id="PIRSR006806-1"/>
    </source>
</evidence>
<keyword evidence="2 4" id="KW-0547">Nucleotide-binding</keyword>
<proteinExistence type="inferred from homology"/>
<evidence type="ECO:0000313" key="6">
    <source>
        <dbReference type="EMBL" id="KEP27098.1"/>
    </source>
</evidence>
<sequence length="186" mass="21280">MKKELRRQTLAMLEQMSSEEFKRNAAVLYEHLFQLTAWKQAKTIALTMSRGKEVPTRPLIEKAWEEGKTVCVPTCFPESKEMIFYQYTPQTKMNSSYFGLTEPDPETSAVVHKEAIDLMIVPGVCFDQQGYRIGYGGGYYDRYLVDYQGETLALCLSVQQIEHVPAETHDMPVSIIVSEKGVMYTK</sequence>
<dbReference type="SUPFAM" id="SSF100950">
    <property type="entry name" value="NagB/RpiA/CoA transferase-like"/>
    <property type="match status" value="1"/>
</dbReference>
<feature type="binding site" evidence="4">
    <location>
        <begin position="2"/>
        <end position="6"/>
    </location>
    <ligand>
        <name>ATP</name>
        <dbReference type="ChEBI" id="CHEBI:30616"/>
    </ligand>
</feature>
<dbReference type="AlphaFoldDB" id="A0A081LCX2"/>
<gene>
    <name evidence="6" type="ORF">BA70_15550</name>
</gene>
<feature type="binding site" evidence="4">
    <location>
        <position position="53"/>
    </location>
    <ligand>
        <name>substrate</name>
    </ligand>
</feature>
<dbReference type="NCBIfam" id="TIGR02727">
    <property type="entry name" value="MTHFS_bact"/>
    <property type="match status" value="1"/>
</dbReference>
<dbReference type="Proteomes" id="UP000028091">
    <property type="component" value="Unassembled WGS sequence"/>
</dbReference>